<evidence type="ECO:0000313" key="1">
    <source>
        <dbReference type="EMBL" id="PHT48716.1"/>
    </source>
</evidence>
<keyword evidence="2" id="KW-1185">Reference proteome</keyword>
<gene>
    <name evidence="1" type="ORF">CQW23_12924</name>
</gene>
<dbReference type="Proteomes" id="UP000224567">
    <property type="component" value="Unassembled WGS sequence"/>
</dbReference>
<name>A0A2G2WTX9_CAPBA</name>
<reference evidence="2" key="2">
    <citation type="journal article" date="2017" name="J. Anim. Genet.">
        <title>Multiple reference genome sequences of hot pepper reveal the massive evolution of plant disease resistance genes by retroduplication.</title>
        <authorList>
            <person name="Kim S."/>
            <person name="Park J."/>
            <person name="Yeom S.-I."/>
            <person name="Kim Y.-M."/>
            <person name="Seo E."/>
            <person name="Kim K.-T."/>
            <person name="Kim M.-S."/>
            <person name="Lee J.M."/>
            <person name="Cheong K."/>
            <person name="Shin H.-S."/>
            <person name="Kim S.-B."/>
            <person name="Han K."/>
            <person name="Lee J."/>
            <person name="Park M."/>
            <person name="Lee H.-A."/>
            <person name="Lee H.-Y."/>
            <person name="Lee Y."/>
            <person name="Oh S."/>
            <person name="Lee J.H."/>
            <person name="Choi E."/>
            <person name="Choi E."/>
            <person name="Lee S.E."/>
            <person name="Jeon J."/>
            <person name="Kim H."/>
            <person name="Choi G."/>
            <person name="Song H."/>
            <person name="Lee J."/>
            <person name="Lee S.-C."/>
            <person name="Kwon J.-K."/>
            <person name="Lee H.-Y."/>
            <person name="Koo N."/>
            <person name="Hong Y."/>
            <person name="Kim R.W."/>
            <person name="Kang W.-H."/>
            <person name="Huh J.H."/>
            <person name="Kang B.-C."/>
            <person name="Yang T.-J."/>
            <person name="Lee Y.-H."/>
            <person name="Bennetzen J.L."/>
            <person name="Choi D."/>
        </authorList>
    </citation>
    <scope>NUCLEOTIDE SEQUENCE [LARGE SCALE GENOMIC DNA]</scope>
    <source>
        <strain evidence="2">cv. PBC81</strain>
    </source>
</reference>
<proteinExistence type="predicted"/>
<organism evidence="1 2">
    <name type="scientific">Capsicum baccatum</name>
    <name type="common">Peruvian pepper</name>
    <dbReference type="NCBI Taxonomy" id="33114"/>
    <lineage>
        <taxon>Eukaryota</taxon>
        <taxon>Viridiplantae</taxon>
        <taxon>Streptophyta</taxon>
        <taxon>Embryophyta</taxon>
        <taxon>Tracheophyta</taxon>
        <taxon>Spermatophyta</taxon>
        <taxon>Magnoliopsida</taxon>
        <taxon>eudicotyledons</taxon>
        <taxon>Gunneridae</taxon>
        <taxon>Pentapetalae</taxon>
        <taxon>asterids</taxon>
        <taxon>lamiids</taxon>
        <taxon>Solanales</taxon>
        <taxon>Solanaceae</taxon>
        <taxon>Solanoideae</taxon>
        <taxon>Capsiceae</taxon>
        <taxon>Capsicum</taxon>
    </lineage>
</organism>
<sequence length="164" mass="19086">MKKTFMYNFIPSKEEEEACKASGTPWVVTGELVEIRDIYPALVINPNNPWQIKKVITDFEESGKMLVLSFIDIFEHVFRYWTLDTVKSATSGHKMSVYFWDVTNENSLNKCEESYIEMIDDENYALVSIELFSKCGLVVNDVIGLYWNPKCLNFRFKLLKKGRA</sequence>
<dbReference type="AlphaFoldDB" id="A0A2G2WTX9"/>
<protein>
    <submittedName>
        <fullName evidence="1">Uncharacterized protein</fullName>
    </submittedName>
</protein>
<dbReference type="PANTHER" id="PTHR36264:SF5">
    <property type="entry name" value="SET DOMAIN-CONTAINING PROTEIN"/>
    <property type="match status" value="1"/>
</dbReference>
<comment type="caution">
    <text evidence="1">The sequence shown here is derived from an EMBL/GenBank/DDBJ whole genome shotgun (WGS) entry which is preliminary data.</text>
</comment>
<dbReference type="PANTHER" id="PTHR36264">
    <property type="entry name" value="SET DOMAIN-CONTAINING PROTEIN"/>
    <property type="match status" value="1"/>
</dbReference>
<reference evidence="1 2" key="1">
    <citation type="journal article" date="2017" name="Genome Biol.">
        <title>New reference genome sequences of hot pepper reveal the massive evolution of plant disease-resistance genes by retroduplication.</title>
        <authorList>
            <person name="Kim S."/>
            <person name="Park J."/>
            <person name="Yeom S.I."/>
            <person name="Kim Y.M."/>
            <person name="Seo E."/>
            <person name="Kim K.T."/>
            <person name="Kim M.S."/>
            <person name="Lee J.M."/>
            <person name="Cheong K."/>
            <person name="Shin H.S."/>
            <person name="Kim S.B."/>
            <person name="Han K."/>
            <person name="Lee J."/>
            <person name="Park M."/>
            <person name="Lee H.A."/>
            <person name="Lee H.Y."/>
            <person name="Lee Y."/>
            <person name="Oh S."/>
            <person name="Lee J.H."/>
            <person name="Choi E."/>
            <person name="Choi E."/>
            <person name="Lee S.E."/>
            <person name="Jeon J."/>
            <person name="Kim H."/>
            <person name="Choi G."/>
            <person name="Song H."/>
            <person name="Lee J."/>
            <person name="Lee S.C."/>
            <person name="Kwon J.K."/>
            <person name="Lee H.Y."/>
            <person name="Koo N."/>
            <person name="Hong Y."/>
            <person name="Kim R.W."/>
            <person name="Kang W.H."/>
            <person name="Huh J.H."/>
            <person name="Kang B.C."/>
            <person name="Yang T.J."/>
            <person name="Lee Y.H."/>
            <person name="Bennetzen J.L."/>
            <person name="Choi D."/>
        </authorList>
    </citation>
    <scope>NUCLEOTIDE SEQUENCE [LARGE SCALE GENOMIC DNA]</scope>
    <source>
        <strain evidence="2">cv. PBC81</strain>
    </source>
</reference>
<evidence type="ECO:0000313" key="2">
    <source>
        <dbReference type="Proteomes" id="UP000224567"/>
    </source>
</evidence>
<dbReference type="OrthoDB" id="911161at2759"/>
<dbReference type="EMBL" id="MLFT02000005">
    <property type="protein sequence ID" value="PHT48716.1"/>
    <property type="molecule type" value="Genomic_DNA"/>
</dbReference>
<accession>A0A2G2WTX9</accession>